<comment type="similarity">
    <text evidence="2">Belongs to the SAP domain-containing ribonucleoprotein family.</text>
</comment>
<sequence length="1398" mass="162514">MNYQNLKCSELKDLLAKRGLPSHGKKNELLERLLKHEEKDNMISLTPYLLDKNNNSNDSTASNIDVSEEKVEYKSTHPDINIEYSSTKEDLDKCNYKSSYIGGESKKKIITVNNKEDEFNKGELSKMKNYFKNILTVNATTEGSKYYENPKSLNDEKKTNESKNEKDNNEEEKKTKVVIPQITFSESSLSTKNTLQKNIPSSSPEDNLYLTEEKKRELRKKRFGFVSTDEALESRAKRFCIVTQKMEEENKKKRAERFGLNLGKLNDVDTKRKRAESKTEKKKKIRITYSTKYLNCSDKLKARALRHPMNNKLKKKKKYSSSYRNRGSNSDGAHWLETFRKLLTEVKPSDRITSGKCGRWVHRKEKNGEKKGEKRIISLSEIKERYIVNGTKPRNNENTGRAKGIWTKSNITDKGVKKKKGISLYEKVQEKWKEENSGPNVNVYVNRKNFVENKYQQGKTNYHLEQKEETHGKTNFVSASLDKRNEEEEEKKIKSSFFFIDKNGYAKKEKEISNDTHKDHININLDININWDNKHKDKGNYNSDINTHLNENLGSNTIDWNKEQRELNKKHVTLFGEGEETHVRKNHLCEYSMTRQEKGSKYGGDTQGVRFKIGNQIGGELRYGGEDTWKVEGNSRDQYRTKCNLSEDKERTGRYHRDYLQGLTEKRNLHEGEYSHGGEKKGYQYGKINNFQDEAKASYSNFKGKIEEKRRFHKERSDRGEHWTNEKQFAKKKSEDELRRGGAISSEMFDTDNAEGLSYQIRGVCNDEKWPRQYLSNRRDINKKSFIKSSNLLNDKILRIIGGYFFSFKKCSSVKHNRPVYKKYTKVGDEDGTPLVKRKKNPVSRKTTEHYDKFNTSKPQLFTSSREGNSSKRDTSSRGRENPYTNTWDGKSGEKEESTEAIRGSDGTQKKGNKANMLLDRENNPLNGADLPKRNSVGKEFGLPKCFFKRKALTNTLIDSFNDVDINDQRRKKKYMKFFVILLSIFLKKYMKRQVITFFSILGSLRKRQEERRSIRKFINTRIYFLSLLEGVLSRRKRRIVEWFFCKLKAQGTLAWGANRIASGLANCENIAFVPKSDVGNPYEGGDYSLCTVKDIKLEEKSEINTICNNSCFGKPKLFRTDDFAMFYNKKILREKDEVFKECLLRSKSDALLDFLKTSKIKGYSKSVSNNFSESMSNDDMMSSTLVDRFFTATYNLNRNINKDAYKSKINLSCYENILDDSYFIHTGVRHQHSEKNLRGILYTPFPKRENYENTTLNNSPLERYPHAQRNLSGEDTNSTGNVNGVSNVYRKHGNPGLREHADEEDENDKNCRIFFKNIKKQLKINYRETVNANGQMEKDLTISDLNSTVGMSKNWEVFNQPSEHQRKIHRDSSLTSLNFLTHSDFAIINNFSANATK</sequence>
<dbReference type="SMART" id="SM00513">
    <property type="entry name" value="SAP"/>
    <property type="match status" value="1"/>
</dbReference>
<feature type="compositionally biased region" description="Basic and acidic residues" evidence="3">
    <location>
        <begin position="846"/>
        <end position="855"/>
    </location>
</feature>
<feature type="region of interest" description="Disordered" evidence="3">
    <location>
        <begin position="826"/>
        <end position="916"/>
    </location>
</feature>
<gene>
    <name evidence="5" type="ORF">POVCU1_012090</name>
</gene>
<evidence type="ECO:0000259" key="4">
    <source>
        <dbReference type="PROSITE" id="PS50800"/>
    </source>
</evidence>
<feature type="domain" description="SAP" evidence="4">
    <location>
        <begin position="3"/>
        <end position="37"/>
    </location>
</feature>
<feature type="compositionally biased region" description="Basic and acidic residues" evidence="3">
    <location>
        <begin position="153"/>
        <end position="175"/>
    </location>
</feature>
<dbReference type="Pfam" id="PF02037">
    <property type="entry name" value="SAP"/>
    <property type="match status" value="1"/>
</dbReference>
<feature type="compositionally biased region" description="Polar residues" evidence="3">
    <location>
        <begin position="856"/>
        <end position="868"/>
    </location>
</feature>
<dbReference type="Proteomes" id="UP000078546">
    <property type="component" value="Unassembled WGS sequence"/>
</dbReference>
<evidence type="ECO:0000313" key="5">
    <source>
        <dbReference type="EMBL" id="SBS85196.1"/>
    </source>
</evidence>
<dbReference type="PANTHER" id="PTHR46551">
    <property type="entry name" value="SAP DOMAIN-CONTAINING RIBONUCLEOPROTEIN"/>
    <property type="match status" value="1"/>
</dbReference>
<organism evidence="5 6">
    <name type="scientific">Plasmodium ovale curtisi</name>
    <dbReference type="NCBI Taxonomy" id="864141"/>
    <lineage>
        <taxon>Eukaryota</taxon>
        <taxon>Sar</taxon>
        <taxon>Alveolata</taxon>
        <taxon>Apicomplexa</taxon>
        <taxon>Aconoidasida</taxon>
        <taxon>Haemosporida</taxon>
        <taxon>Plasmodiidae</taxon>
        <taxon>Plasmodium</taxon>
        <taxon>Plasmodium (Plasmodium)</taxon>
    </lineage>
</organism>
<dbReference type="SUPFAM" id="SSF68906">
    <property type="entry name" value="SAP domain"/>
    <property type="match status" value="1"/>
</dbReference>
<feature type="region of interest" description="Disordered" evidence="3">
    <location>
        <begin position="311"/>
        <end position="330"/>
    </location>
</feature>
<evidence type="ECO:0000256" key="1">
    <source>
        <dbReference type="ARBA" id="ARBA00022553"/>
    </source>
</evidence>
<feature type="region of interest" description="Disordered" evidence="3">
    <location>
        <begin position="145"/>
        <end position="176"/>
    </location>
</feature>
<evidence type="ECO:0000256" key="2">
    <source>
        <dbReference type="ARBA" id="ARBA00046328"/>
    </source>
</evidence>
<dbReference type="InterPro" id="IPR003034">
    <property type="entry name" value="SAP_dom"/>
</dbReference>
<reference evidence="6" key="1">
    <citation type="submission" date="2016-05" db="EMBL/GenBank/DDBJ databases">
        <authorList>
            <person name="Naeem Raeece"/>
        </authorList>
    </citation>
    <scope>NUCLEOTIDE SEQUENCE [LARGE SCALE GENOMIC DNA]</scope>
</reference>
<name>A0A1A8W223_PLAOA</name>
<dbReference type="Gene3D" id="1.10.720.30">
    <property type="entry name" value="SAP domain"/>
    <property type="match status" value="1"/>
</dbReference>
<accession>A0A1A8W223</accession>
<proteinExistence type="inferred from homology"/>
<dbReference type="PROSITE" id="PS50800">
    <property type="entry name" value="SAP"/>
    <property type="match status" value="1"/>
</dbReference>
<keyword evidence="1" id="KW-0597">Phosphoprotein</keyword>
<dbReference type="EMBL" id="FLQV01000225">
    <property type="protein sequence ID" value="SBS85196.1"/>
    <property type="molecule type" value="Genomic_DNA"/>
</dbReference>
<feature type="compositionally biased region" description="Basic and acidic residues" evidence="3">
    <location>
        <begin position="891"/>
        <end position="900"/>
    </location>
</feature>
<dbReference type="PANTHER" id="PTHR46551:SF1">
    <property type="entry name" value="SAP DOMAIN-CONTAINING RIBONUCLEOPROTEIN"/>
    <property type="match status" value="1"/>
</dbReference>
<feature type="compositionally biased region" description="Polar residues" evidence="3">
    <location>
        <begin position="189"/>
        <end position="205"/>
    </location>
</feature>
<feature type="region of interest" description="Disordered" evidence="3">
    <location>
        <begin position="189"/>
        <end position="208"/>
    </location>
</feature>
<dbReference type="InterPro" id="IPR052240">
    <property type="entry name" value="SAP_domain_ribonucleoprotein"/>
</dbReference>
<protein>
    <recommendedName>
        <fullName evidence="4">SAP domain-containing protein</fullName>
    </recommendedName>
</protein>
<evidence type="ECO:0000256" key="3">
    <source>
        <dbReference type="SAM" id="MobiDB-lite"/>
    </source>
</evidence>
<feature type="compositionally biased region" description="Basic and acidic residues" evidence="3">
    <location>
        <begin position="869"/>
        <end position="881"/>
    </location>
</feature>
<evidence type="ECO:0000313" key="6">
    <source>
        <dbReference type="Proteomes" id="UP000078546"/>
    </source>
</evidence>
<dbReference type="GO" id="GO:0005634">
    <property type="term" value="C:nucleus"/>
    <property type="evidence" value="ECO:0007669"/>
    <property type="project" value="TreeGrafter"/>
</dbReference>
<dbReference type="GO" id="GO:0016973">
    <property type="term" value="P:poly(A)+ mRNA export from nucleus"/>
    <property type="evidence" value="ECO:0007669"/>
    <property type="project" value="TreeGrafter"/>
</dbReference>
<dbReference type="InterPro" id="IPR036361">
    <property type="entry name" value="SAP_dom_sf"/>
</dbReference>
<feature type="compositionally biased region" description="Low complexity" evidence="3">
    <location>
        <begin position="320"/>
        <end position="330"/>
    </location>
</feature>